<keyword evidence="4 7" id="KW-0233">DNA recombination</keyword>
<keyword evidence="10" id="KW-1185">Reference proteome</keyword>
<dbReference type="EMBL" id="CP024848">
    <property type="protein sequence ID" value="AXI09485.1"/>
    <property type="molecule type" value="Genomic_DNA"/>
</dbReference>
<name>A0A345PHK5_9BACI</name>
<dbReference type="Pfam" id="PF11967">
    <property type="entry name" value="RecO_N"/>
    <property type="match status" value="1"/>
</dbReference>
<dbReference type="AlphaFoldDB" id="A0A345PHK5"/>
<evidence type="ECO:0000256" key="5">
    <source>
        <dbReference type="ARBA" id="ARBA00023204"/>
    </source>
</evidence>
<comment type="function">
    <text evidence="7">Involved in DNA repair and RecF pathway recombination.</text>
</comment>
<dbReference type="InterPro" id="IPR012340">
    <property type="entry name" value="NA-bd_OB-fold"/>
</dbReference>
<organism evidence="9 10">
    <name type="scientific">Oceanobacillus zhaokaii</name>
    <dbReference type="NCBI Taxonomy" id="2052660"/>
    <lineage>
        <taxon>Bacteria</taxon>
        <taxon>Bacillati</taxon>
        <taxon>Bacillota</taxon>
        <taxon>Bacilli</taxon>
        <taxon>Bacillales</taxon>
        <taxon>Bacillaceae</taxon>
        <taxon>Oceanobacillus</taxon>
    </lineage>
</organism>
<dbReference type="InterPro" id="IPR037278">
    <property type="entry name" value="ARFGAP/RecO"/>
</dbReference>
<evidence type="ECO:0000256" key="4">
    <source>
        <dbReference type="ARBA" id="ARBA00023172"/>
    </source>
</evidence>
<dbReference type="SUPFAM" id="SSF57863">
    <property type="entry name" value="ArfGap/RecO-like zinc finger"/>
    <property type="match status" value="1"/>
</dbReference>
<dbReference type="KEGG" id="ocn:CUC15_11395"/>
<dbReference type="Proteomes" id="UP000253908">
    <property type="component" value="Chromosome"/>
</dbReference>
<evidence type="ECO:0000259" key="8">
    <source>
        <dbReference type="Pfam" id="PF11967"/>
    </source>
</evidence>
<evidence type="ECO:0000256" key="3">
    <source>
        <dbReference type="ARBA" id="ARBA00022763"/>
    </source>
</evidence>
<dbReference type="Gene3D" id="2.40.50.140">
    <property type="entry name" value="Nucleic acid-binding proteins"/>
    <property type="match status" value="1"/>
</dbReference>
<dbReference type="RefSeq" id="WP_114916774.1">
    <property type="nucleotide sequence ID" value="NZ_CP024848.1"/>
</dbReference>
<dbReference type="SUPFAM" id="SSF50249">
    <property type="entry name" value="Nucleic acid-binding proteins"/>
    <property type="match status" value="1"/>
</dbReference>
<dbReference type="GO" id="GO:0006302">
    <property type="term" value="P:double-strand break repair"/>
    <property type="evidence" value="ECO:0007669"/>
    <property type="project" value="TreeGrafter"/>
</dbReference>
<feature type="domain" description="DNA replication/recombination mediator RecO N-terminal" evidence="8">
    <location>
        <begin position="1"/>
        <end position="78"/>
    </location>
</feature>
<evidence type="ECO:0000256" key="1">
    <source>
        <dbReference type="ARBA" id="ARBA00007452"/>
    </source>
</evidence>
<accession>A0A345PHK5</accession>
<evidence type="ECO:0000256" key="6">
    <source>
        <dbReference type="ARBA" id="ARBA00033409"/>
    </source>
</evidence>
<dbReference type="InterPro" id="IPR042242">
    <property type="entry name" value="RecO_C"/>
</dbReference>
<evidence type="ECO:0000256" key="2">
    <source>
        <dbReference type="ARBA" id="ARBA00021310"/>
    </source>
</evidence>
<dbReference type="PANTHER" id="PTHR33991:SF1">
    <property type="entry name" value="DNA REPAIR PROTEIN RECO"/>
    <property type="match status" value="1"/>
</dbReference>
<dbReference type="NCBIfam" id="TIGR00613">
    <property type="entry name" value="reco"/>
    <property type="match status" value="1"/>
</dbReference>
<dbReference type="Gene3D" id="1.20.1440.120">
    <property type="entry name" value="Recombination protein O, C-terminal domain"/>
    <property type="match status" value="1"/>
</dbReference>
<dbReference type="GO" id="GO:0006310">
    <property type="term" value="P:DNA recombination"/>
    <property type="evidence" value="ECO:0007669"/>
    <property type="project" value="UniProtKB-UniRule"/>
</dbReference>
<dbReference type="GO" id="GO:0043590">
    <property type="term" value="C:bacterial nucleoid"/>
    <property type="evidence" value="ECO:0007669"/>
    <property type="project" value="TreeGrafter"/>
</dbReference>
<sequence>MLEKLDGIVVKAKDYGESHKIITVYSKRIGKFTALAKGAKKPKSRMAAVTQPFIYAQFFVYLNKGLSTIQQGEIIESFRPVREDIIKTAYAAYIMELTDKLLDAQAPDINLFEQLYGTLNWIADHEAAEVPIMMYELKLFKKGGFAPTVNECSNCRSKELPFAFSIAEGGFLCRRCIHLDENAIPLPESLTKILYLFVNVGLERVGNISIKPENLKLLRRILDAYYDQYGGYYLKSRKFLKQLDLLR</sequence>
<dbReference type="PANTHER" id="PTHR33991">
    <property type="entry name" value="DNA REPAIR PROTEIN RECO"/>
    <property type="match status" value="1"/>
</dbReference>
<keyword evidence="5 7" id="KW-0234">DNA repair</keyword>
<keyword evidence="3 7" id="KW-0227">DNA damage</keyword>
<dbReference type="InterPro" id="IPR003717">
    <property type="entry name" value="RecO"/>
</dbReference>
<evidence type="ECO:0000313" key="10">
    <source>
        <dbReference type="Proteomes" id="UP000253908"/>
    </source>
</evidence>
<reference evidence="10" key="1">
    <citation type="submission" date="2017-11" db="EMBL/GenBank/DDBJ databases">
        <authorList>
            <person name="Zhu W."/>
        </authorList>
    </citation>
    <scope>NUCLEOTIDE SEQUENCE [LARGE SCALE GENOMIC DNA]</scope>
    <source>
        <strain evidence="10">160</strain>
    </source>
</reference>
<dbReference type="HAMAP" id="MF_00201">
    <property type="entry name" value="RecO"/>
    <property type="match status" value="1"/>
</dbReference>
<evidence type="ECO:0000256" key="7">
    <source>
        <dbReference type="HAMAP-Rule" id="MF_00201"/>
    </source>
</evidence>
<dbReference type="OrthoDB" id="9797083at2"/>
<dbReference type="InterPro" id="IPR022572">
    <property type="entry name" value="DNA_rep/recomb_RecO_N"/>
</dbReference>
<gene>
    <name evidence="7" type="primary">recO</name>
    <name evidence="9" type="ORF">CUC15_11395</name>
</gene>
<dbReference type="Pfam" id="PF02565">
    <property type="entry name" value="RecO_C"/>
    <property type="match status" value="1"/>
</dbReference>
<evidence type="ECO:0000313" key="9">
    <source>
        <dbReference type="EMBL" id="AXI09485.1"/>
    </source>
</evidence>
<proteinExistence type="inferred from homology"/>
<protein>
    <recommendedName>
        <fullName evidence="2 7">DNA repair protein RecO</fullName>
    </recommendedName>
    <alternativeName>
        <fullName evidence="6 7">Recombination protein O</fullName>
    </alternativeName>
</protein>
<comment type="similarity">
    <text evidence="1 7">Belongs to the RecO family.</text>
</comment>